<accession>A0A177DSE6</accession>
<name>A0A177DSE6_ALTAL</name>
<keyword evidence="2" id="KW-1185">Reference proteome</keyword>
<protein>
    <recommendedName>
        <fullName evidence="3">F-box domain-containing protein</fullName>
    </recommendedName>
</protein>
<dbReference type="VEuPathDB" id="FungiDB:CC77DRAFT_1018678"/>
<dbReference type="EMBL" id="KV441474">
    <property type="protein sequence ID" value="OAG22685.1"/>
    <property type="molecule type" value="Genomic_DNA"/>
</dbReference>
<sequence>MFSPSPIGCDSDVAKLEGNFTKAAIALDTGKLTFLDLPMELRVMVYEYFTPEDQYIFNSGQPAYDGLLRTCKQIRTEALKEIQKAADKYYRAYEASWLLEEGFSIKVEPIIDPGKVVVVFSEDHFMSEACKTGRRRSCYQFHIPLASLNLKRLSFKVSRNSDISPPHLLGCVPAHWAVTQMLMSIITSNPQARRIYFHRDRLNFGYGYSNDDFGTLCTIVEEGWLRYGDQEEKNAPYKWLLTTNVEYSTKTVRGIWVDRVTHCLGL</sequence>
<dbReference type="KEGG" id="aalt:CC77DRAFT_1018678"/>
<gene>
    <name evidence="1" type="ORF">CC77DRAFT_1018678</name>
</gene>
<dbReference type="AlphaFoldDB" id="A0A177DSE6"/>
<organism evidence="1 2">
    <name type="scientific">Alternaria alternata</name>
    <name type="common">Alternaria rot fungus</name>
    <name type="synonym">Torula alternata</name>
    <dbReference type="NCBI Taxonomy" id="5599"/>
    <lineage>
        <taxon>Eukaryota</taxon>
        <taxon>Fungi</taxon>
        <taxon>Dikarya</taxon>
        <taxon>Ascomycota</taxon>
        <taxon>Pezizomycotina</taxon>
        <taxon>Dothideomycetes</taxon>
        <taxon>Pleosporomycetidae</taxon>
        <taxon>Pleosporales</taxon>
        <taxon>Pleosporineae</taxon>
        <taxon>Pleosporaceae</taxon>
        <taxon>Alternaria</taxon>
        <taxon>Alternaria sect. Alternaria</taxon>
        <taxon>Alternaria alternata complex</taxon>
    </lineage>
</organism>
<reference evidence="1 2" key="1">
    <citation type="submission" date="2016-05" db="EMBL/GenBank/DDBJ databases">
        <title>Comparative analysis of secretome profiles of manganese(II)-oxidizing ascomycete fungi.</title>
        <authorList>
            <consortium name="DOE Joint Genome Institute"/>
            <person name="Zeiner C.A."/>
            <person name="Purvine S.O."/>
            <person name="Zink E.M."/>
            <person name="Wu S."/>
            <person name="Pasa-Tolic L."/>
            <person name="Chaput D.L."/>
            <person name="Haridas S."/>
            <person name="Grigoriev I.V."/>
            <person name="Santelli C.M."/>
            <person name="Hansel C.M."/>
        </authorList>
    </citation>
    <scope>NUCLEOTIDE SEQUENCE [LARGE SCALE GENOMIC DNA]</scope>
    <source>
        <strain evidence="1 2">SRC1lrK2f</strain>
    </source>
</reference>
<dbReference type="RefSeq" id="XP_018388106.1">
    <property type="nucleotide sequence ID" value="XM_018524671.1"/>
</dbReference>
<evidence type="ECO:0008006" key="3">
    <source>
        <dbReference type="Google" id="ProtNLM"/>
    </source>
</evidence>
<evidence type="ECO:0000313" key="1">
    <source>
        <dbReference type="EMBL" id="OAG22685.1"/>
    </source>
</evidence>
<dbReference type="Proteomes" id="UP000077248">
    <property type="component" value="Unassembled WGS sequence"/>
</dbReference>
<dbReference type="GeneID" id="29110265"/>
<evidence type="ECO:0000313" key="2">
    <source>
        <dbReference type="Proteomes" id="UP000077248"/>
    </source>
</evidence>
<proteinExistence type="predicted"/>